<protein>
    <submittedName>
        <fullName evidence="1">Uncharacterized protein</fullName>
    </submittedName>
</protein>
<proteinExistence type="predicted"/>
<comment type="caution">
    <text evidence="1">The sequence shown here is derived from an EMBL/GenBank/DDBJ whole genome shotgun (WGS) entry which is preliminary data.</text>
</comment>
<evidence type="ECO:0000313" key="1">
    <source>
        <dbReference type="EMBL" id="KAI0028610.1"/>
    </source>
</evidence>
<dbReference type="EMBL" id="MU273738">
    <property type="protein sequence ID" value="KAI0028610.1"/>
    <property type="molecule type" value="Genomic_DNA"/>
</dbReference>
<keyword evidence="2" id="KW-1185">Reference proteome</keyword>
<name>A0ACB8QAI4_9AGAM</name>
<reference evidence="1" key="2">
    <citation type="journal article" date="2022" name="New Phytol.">
        <title>Evolutionary transition to the ectomycorrhizal habit in the genomes of a hyperdiverse lineage of mushroom-forming fungi.</title>
        <authorList>
            <person name="Looney B."/>
            <person name="Miyauchi S."/>
            <person name="Morin E."/>
            <person name="Drula E."/>
            <person name="Courty P.E."/>
            <person name="Kohler A."/>
            <person name="Kuo A."/>
            <person name="LaButti K."/>
            <person name="Pangilinan J."/>
            <person name="Lipzen A."/>
            <person name="Riley R."/>
            <person name="Andreopoulos W."/>
            <person name="He G."/>
            <person name="Johnson J."/>
            <person name="Nolan M."/>
            <person name="Tritt A."/>
            <person name="Barry K.W."/>
            <person name="Grigoriev I.V."/>
            <person name="Nagy L.G."/>
            <person name="Hibbett D."/>
            <person name="Henrissat B."/>
            <person name="Matheny P.B."/>
            <person name="Labbe J."/>
            <person name="Martin F.M."/>
        </authorList>
    </citation>
    <scope>NUCLEOTIDE SEQUENCE</scope>
    <source>
        <strain evidence="1">EC-137</strain>
    </source>
</reference>
<evidence type="ECO:0000313" key="2">
    <source>
        <dbReference type="Proteomes" id="UP000814128"/>
    </source>
</evidence>
<reference evidence="1" key="1">
    <citation type="submission" date="2021-02" db="EMBL/GenBank/DDBJ databases">
        <authorList>
            <consortium name="DOE Joint Genome Institute"/>
            <person name="Ahrendt S."/>
            <person name="Looney B.P."/>
            <person name="Miyauchi S."/>
            <person name="Morin E."/>
            <person name="Drula E."/>
            <person name="Courty P.E."/>
            <person name="Chicoki N."/>
            <person name="Fauchery L."/>
            <person name="Kohler A."/>
            <person name="Kuo A."/>
            <person name="Labutti K."/>
            <person name="Pangilinan J."/>
            <person name="Lipzen A."/>
            <person name="Riley R."/>
            <person name="Andreopoulos W."/>
            <person name="He G."/>
            <person name="Johnson J."/>
            <person name="Barry K.W."/>
            <person name="Grigoriev I.V."/>
            <person name="Nagy L."/>
            <person name="Hibbett D."/>
            <person name="Henrissat B."/>
            <person name="Matheny P.B."/>
            <person name="Labbe J."/>
            <person name="Martin F."/>
        </authorList>
    </citation>
    <scope>NUCLEOTIDE SEQUENCE</scope>
    <source>
        <strain evidence="1">EC-137</strain>
    </source>
</reference>
<organism evidence="1 2">
    <name type="scientific">Vararia minispora EC-137</name>
    <dbReference type="NCBI Taxonomy" id="1314806"/>
    <lineage>
        <taxon>Eukaryota</taxon>
        <taxon>Fungi</taxon>
        <taxon>Dikarya</taxon>
        <taxon>Basidiomycota</taxon>
        <taxon>Agaricomycotina</taxon>
        <taxon>Agaricomycetes</taxon>
        <taxon>Russulales</taxon>
        <taxon>Lachnocladiaceae</taxon>
        <taxon>Vararia</taxon>
    </lineage>
</organism>
<dbReference type="Proteomes" id="UP000814128">
    <property type="component" value="Unassembled WGS sequence"/>
</dbReference>
<gene>
    <name evidence="1" type="ORF">K488DRAFT_89580</name>
</gene>
<accession>A0ACB8QAI4</accession>
<sequence>MALPMLISGAECGPSNALQALTKNFDRDKGLQQDFFGAGRAGSSRETFRSFTAPSPGLGHEVSQFFGGQASVSPPQLSRRTDFDLSALHASLLNSSSAPARALSPPQAPSPVASWATDFLTRPPQLASPSSPRMVSTSPTVQQDVAQSRPQQFHQFHYQQSIIPMLPVAQMHAMPQPAQARMSKLAEFDPSTLEQAFRSHEVSLSQIQEVPPVAEQTPASQPQYDDDLARTAGEVIDAVSHDENPKFKNSQFLSLMRQLRDHDVVVEGNDMVHKSEAGRMSDAPSGGTKGKGKAVDFAHPPTTIPVSITGAGMGREWIGQRPSHMDPNEAYFDAENEEYADYWSAHHSAPERASAMEGQNPWGQLQESWDVYEATSVGVWPVDTSGYSFQTNNPYLLGERSQTNHHSKHGVPSYSFYESVLQLEAAVQREPMDAKAWFDLGVKQQENEREMQALQALRRAVELDPGHLPSWLALAISSTNEGLRQHTIDAVRQWILRNGRYTAIVATHGGPGGTFDSLVSCLLAMVRHAGNELDADVQIALAILLNANEDYFKALDCFQAALAVRPDDWVLYNRVGATLANSGAADEAISYYYRALELNPAYIRARFNLGISCINLSRYDEAAQHILDALVLQDSDTVQGQDSRGVTTASLWDSLRVTCLHMQRTDLISFCNNRDLEGGILVMEYI</sequence>